<evidence type="ECO:0000313" key="7">
    <source>
        <dbReference type="Proteomes" id="UP000600565"/>
    </source>
</evidence>
<dbReference type="EMBL" id="JACSPW010000007">
    <property type="protein sequence ID" value="MBD8033141.1"/>
    <property type="molecule type" value="Genomic_DNA"/>
</dbReference>
<accession>A0ABR8XMH2</accession>
<dbReference type="PROSITE" id="PS51078">
    <property type="entry name" value="ICLR_ED"/>
    <property type="match status" value="1"/>
</dbReference>
<dbReference type="SUPFAM" id="SSF46785">
    <property type="entry name" value="Winged helix' DNA-binding domain"/>
    <property type="match status" value="1"/>
</dbReference>
<feature type="domain" description="IclR-ED" evidence="5">
    <location>
        <begin position="71"/>
        <end position="247"/>
    </location>
</feature>
<sequence length="255" mass="28637">MRQQTSNVQSVERALQILSCFTIEEKSLSVKEISEKLLLPKSTVVRILHTLKSQRFIEQDSLTQLYQLGFKVFELGNAYAATIDLRQLALPVMRALNEETLETVSLNVLDGYNRVCIEKVESSQQIRNFVKVGGRSALCYGASGKLLFSYLSNDEQKMVMQQEALDFSRQEVLLEQARQIRNDGYAISLSERIEGLLSISSPIFDNKHQIIGGLSISGPVARMGVKQEQMIQSLLKASVEISEKMGYIQLIIASE</sequence>
<dbReference type="InterPro" id="IPR029016">
    <property type="entry name" value="GAF-like_dom_sf"/>
</dbReference>
<keyword evidence="2" id="KW-0238">DNA-binding</keyword>
<dbReference type="Pfam" id="PF01614">
    <property type="entry name" value="IclR_C"/>
    <property type="match status" value="1"/>
</dbReference>
<feature type="domain" description="HTH iclR-type" evidence="4">
    <location>
        <begin position="8"/>
        <end position="70"/>
    </location>
</feature>
<evidence type="ECO:0000256" key="3">
    <source>
        <dbReference type="ARBA" id="ARBA00023163"/>
    </source>
</evidence>
<organism evidence="6 7">
    <name type="scientific">Solibacillus merdavium</name>
    <dbReference type="NCBI Taxonomy" id="2762218"/>
    <lineage>
        <taxon>Bacteria</taxon>
        <taxon>Bacillati</taxon>
        <taxon>Bacillota</taxon>
        <taxon>Bacilli</taxon>
        <taxon>Bacillales</taxon>
        <taxon>Caryophanaceae</taxon>
        <taxon>Solibacillus</taxon>
    </lineage>
</organism>
<protein>
    <submittedName>
        <fullName evidence="6">IclR family transcriptional regulator</fullName>
    </submittedName>
</protein>
<keyword evidence="1" id="KW-0805">Transcription regulation</keyword>
<dbReference type="InterPro" id="IPR014757">
    <property type="entry name" value="Tscrpt_reg_IclR_C"/>
</dbReference>
<evidence type="ECO:0000313" key="6">
    <source>
        <dbReference type="EMBL" id="MBD8033141.1"/>
    </source>
</evidence>
<evidence type="ECO:0000256" key="2">
    <source>
        <dbReference type="ARBA" id="ARBA00023125"/>
    </source>
</evidence>
<dbReference type="InterPro" id="IPR050707">
    <property type="entry name" value="HTH_MetabolicPath_Reg"/>
</dbReference>
<dbReference type="InterPro" id="IPR036388">
    <property type="entry name" value="WH-like_DNA-bd_sf"/>
</dbReference>
<evidence type="ECO:0000259" key="5">
    <source>
        <dbReference type="PROSITE" id="PS51078"/>
    </source>
</evidence>
<dbReference type="SMART" id="SM00346">
    <property type="entry name" value="HTH_ICLR"/>
    <property type="match status" value="1"/>
</dbReference>
<dbReference type="InterPro" id="IPR005471">
    <property type="entry name" value="Tscrpt_reg_IclR_N"/>
</dbReference>
<dbReference type="PROSITE" id="PS51077">
    <property type="entry name" value="HTH_ICLR"/>
    <property type="match status" value="1"/>
</dbReference>
<dbReference type="SUPFAM" id="SSF55781">
    <property type="entry name" value="GAF domain-like"/>
    <property type="match status" value="1"/>
</dbReference>
<evidence type="ECO:0000256" key="1">
    <source>
        <dbReference type="ARBA" id="ARBA00023015"/>
    </source>
</evidence>
<dbReference type="PANTHER" id="PTHR30136:SF35">
    <property type="entry name" value="HTH-TYPE TRANSCRIPTIONAL REGULATOR RV1719"/>
    <property type="match status" value="1"/>
</dbReference>
<dbReference type="InterPro" id="IPR036390">
    <property type="entry name" value="WH_DNA-bd_sf"/>
</dbReference>
<name>A0ABR8XMH2_9BACL</name>
<comment type="caution">
    <text evidence="6">The sequence shown here is derived from an EMBL/GenBank/DDBJ whole genome shotgun (WGS) entry which is preliminary data.</text>
</comment>
<dbReference type="Gene3D" id="3.30.450.40">
    <property type="match status" value="1"/>
</dbReference>
<dbReference type="Proteomes" id="UP000600565">
    <property type="component" value="Unassembled WGS sequence"/>
</dbReference>
<keyword evidence="7" id="KW-1185">Reference proteome</keyword>
<dbReference type="Gene3D" id="1.10.10.10">
    <property type="entry name" value="Winged helix-like DNA-binding domain superfamily/Winged helix DNA-binding domain"/>
    <property type="match status" value="1"/>
</dbReference>
<dbReference type="RefSeq" id="WP_191703716.1">
    <property type="nucleotide sequence ID" value="NZ_JACSPW010000007.1"/>
</dbReference>
<dbReference type="Pfam" id="PF09339">
    <property type="entry name" value="HTH_IclR"/>
    <property type="match status" value="1"/>
</dbReference>
<keyword evidence="3" id="KW-0804">Transcription</keyword>
<evidence type="ECO:0000259" key="4">
    <source>
        <dbReference type="PROSITE" id="PS51077"/>
    </source>
</evidence>
<gene>
    <name evidence="6" type="ORF">H9632_08685</name>
</gene>
<reference evidence="6 7" key="1">
    <citation type="submission" date="2020-08" db="EMBL/GenBank/DDBJ databases">
        <title>A Genomic Blueprint of the Chicken Gut Microbiome.</title>
        <authorList>
            <person name="Gilroy R."/>
            <person name="Ravi A."/>
            <person name="Getino M."/>
            <person name="Pursley I."/>
            <person name="Horton D.L."/>
            <person name="Alikhan N.-F."/>
            <person name="Baker D."/>
            <person name="Gharbi K."/>
            <person name="Hall N."/>
            <person name="Watson M."/>
            <person name="Adriaenssens E.M."/>
            <person name="Foster-Nyarko E."/>
            <person name="Jarju S."/>
            <person name="Secka A."/>
            <person name="Antonio M."/>
            <person name="Oren A."/>
            <person name="Chaudhuri R."/>
            <person name="La Ragione R.M."/>
            <person name="Hildebrand F."/>
            <person name="Pallen M.J."/>
        </authorList>
    </citation>
    <scope>NUCLEOTIDE SEQUENCE [LARGE SCALE GENOMIC DNA]</scope>
    <source>
        <strain evidence="6 7">Sa1YVA6</strain>
    </source>
</reference>
<proteinExistence type="predicted"/>
<dbReference type="PANTHER" id="PTHR30136">
    <property type="entry name" value="HELIX-TURN-HELIX TRANSCRIPTIONAL REGULATOR, ICLR FAMILY"/>
    <property type="match status" value="1"/>
</dbReference>